<feature type="transmembrane region" description="Helical" evidence="1">
    <location>
        <begin position="91"/>
        <end position="108"/>
    </location>
</feature>
<protein>
    <submittedName>
        <fullName evidence="2">Benzoate/H(+) symporter BenE family transporter</fullName>
    </submittedName>
</protein>
<dbReference type="PANTHER" id="PTHR30199">
    <property type="entry name" value="MFS FAMILY TRANSPORTER, PREDICTED SUBSTRATE BENZOATE"/>
    <property type="match status" value="1"/>
</dbReference>
<keyword evidence="1" id="KW-0472">Membrane</keyword>
<keyword evidence="3" id="KW-1185">Reference proteome</keyword>
<gene>
    <name evidence="2" type="ORF">GCM10023351_21610</name>
</gene>
<dbReference type="Pfam" id="PF03594">
    <property type="entry name" value="BenE"/>
    <property type="match status" value="1"/>
</dbReference>
<organism evidence="2 3">
    <name type="scientific">Microbacterium gilvum</name>
    <dbReference type="NCBI Taxonomy" id="1336204"/>
    <lineage>
        <taxon>Bacteria</taxon>
        <taxon>Bacillati</taxon>
        <taxon>Actinomycetota</taxon>
        <taxon>Actinomycetes</taxon>
        <taxon>Micrococcales</taxon>
        <taxon>Microbacteriaceae</taxon>
        <taxon>Microbacterium</taxon>
    </lineage>
</organism>
<feature type="transmembrane region" description="Helical" evidence="1">
    <location>
        <begin position="289"/>
        <end position="310"/>
    </location>
</feature>
<feature type="transmembrane region" description="Helical" evidence="1">
    <location>
        <begin position="316"/>
        <end position="339"/>
    </location>
</feature>
<dbReference type="NCBIfam" id="TIGR00843">
    <property type="entry name" value="benE"/>
    <property type="match status" value="1"/>
</dbReference>
<dbReference type="PANTHER" id="PTHR30199:SF0">
    <property type="entry name" value="INNER MEMBRANE PROTEIN YDCO"/>
    <property type="match status" value="1"/>
</dbReference>
<feature type="transmembrane region" description="Helical" evidence="1">
    <location>
        <begin position="67"/>
        <end position="85"/>
    </location>
</feature>
<accession>A0ABP9AAV0</accession>
<feature type="transmembrane region" description="Helical" evidence="1">
    <location>
        <begin position="147"/>
        <end position="164"/>
    </location>
</feature>
<keyword evidence="1" id="KW-0812">Transmembrane</keyword>
<name>A0ABP9AAV0_9MICO</name>
<keyword evidence="1" id="KW-1133">Transmembrane helix</keyword>
<feature type="transmembrane region" description="Helical" evidence="1">
    <location>
        <begin position="39"/>
        <end position="60"/>
    </location>
</feature>
<dbReference type="EMBL" id="BAABKO010000003">
    <property type="protein sequence ID" value="GAA4776586.1"/>
    <property type="molecule type" value="Genomic_DNA"/>
</dbReference>
<sequence length="386" mass="37850">MTDDRGRVVLAGVTTALVGFASSSAVVLAGLQAVGATPVQAASGLVALCLTQALGMLWLARRTRLPIVLAWSTPGAALLAAGAVPEGGWPAAVGAFAVAGALIVLTGLWPRLARLVAAIPAPIAQAMLAGVLVPLCLAPVRGVVDDPLSVLPIVVVWLVLLRVAPRGASPAAFAVGLAVLGVHAVLGGGAEGPVLPVLDLTAPTLSASAVVGIALPLYVVTMASQNVPGVAVLSSFGYRAPWRESMAVTGIGTIAGAPFGGHAINLAAITAALAASPDAHPDAGQRWRAVRVAAVVYLGLAAIATALTTLTGAAPAVLAAVAGLALVPTLGASLTGAVASAERGDREAAVVTFLVAASGVSAFGIGAAFWALAAGIVVHAALAIRR</sequence>
<feature type="transmembrane region" description="Helical" evidence="1">
    <location>
        <begin position="202"/>
        <end position="220"/>
    </location>
</feature>
<feature type="transmembrane region" description="Helical" evidence="1">
    <location>
        <begin position="351"/>
        <end position="384"/>
    </location>
</feature>
<proteinExistence type="predicted"/>
<reference evidence="3" key="1">
    <citation type="journal article" date="2019" name="Int. J. Syst. Evol. Microbiol.">
        <title>The Global Catalogue of Microorganisms (GCM) 10K type strain sequencing project: providing services to taxonomists for standard genome sequencing and annotation.</title>
        <authorList>
            <consortium name="The Broad Institute Genomics Platform"/>
            <consortium name="The Broad Institute Genome Sequencing Center for Infectious Disease"/>
            <person name="Wu L."/>
            <person name="Ma J."/>
        </authorList>
    </citation>
    <scope>NUCLEOTIDE SEQUENCE [LARGE SCALE GENOMIC DNA]</scope>
    <source>
        <strain evidence="3">JCM 18537</strain>
    </source>
</reference>
<feature type="transmembrane region" description="Helical" evidence="1">
    <location>
        <begin position="171"/>
        <end position="190"/>
    </location>
</feature>
<dbReference type="InterPro" id="IPR004711">
    <property type="entry name" value="Benzoate_Transporter"/>
</dbReference>
<dbReference type="RefSeq" id="WP_345439003.1">
    <property type="nucleotide sequence ID" value="NZ_BAABKO010000003.1"/>
</dbReference>
<comment type="caution">
    <text evidence="2">The sequence shown here is derived from an EMBL/GenBank/DDBJ whole genome shotgun (WGS) entry which is preliminary data.</text>
</comment>
<dbReference type="Proteomes" id="UP001501645">
    <property type="component" value="Unassembled WGS sequence"/>
</dbReference>
<evidence type="ECO:0000313" key="2">
    <source>
        <dbReference type="EMBL" id="GAA4776586.1"/>
    </source>
</evidence>
<feature type="transmembrane region" description="Helical" evidence="1">
    <location>
        <begin position="115"/>
        <end position="135"/>
    </location>
</feature>
<evidence type="ECO:0000256" key="1">
    <source>
        <dbReference type="SAM" id="Phobius"/>
    </source>
</evidence>
<evidence type="ECO:0000313" key="3">
    <source>
        <dbReference type="Proteomes" id="UP001501645"/>
    </source>
</evidence>